<protein>
    <submittedName>
        <fullName evidence="1">Uncharacterized protein</fullName>
    </submittedName>
</protein>
<reference evidence="1" key="1">
    <citation type="journal article" date="2014" name="Front. Microbiol.">
        <title>High frequency of phylogenetically diverse reductive dehalogenase-homologous genes in deep subseafloor sedimentary metagenomes.</title>
        <authorList>
            <person name="Kawai M."/>
            <person name="Futagami T."/>
            <person name="Toyoda A."/>
            <person name="Takaki Y."/>
            <person name="Nishi S."/>
            <person name="Hori S."/>
            <person name="Arai W."/>
            <person name="Tsubouchi T."/>
            <person name="Morono Y."/>
            <person name="Uchiyama I."/>
            <person name="Ito T."/>
            <person name="Fujiyama A."/>
            <person name="Inagaki F."/>
            <person name="Takami H."/>
        </authorList>
    </citation>
    <scope>NUCLEOTIDE SEQUENCE</scope>
    <source>
        <strain evidence="1">Expedition CK06-06</strain>
    </source>
</reference>
<accession>X1JGI1</accession>
<name>X1JGI1_9ZZZZ</name>
<gene>
    <name evidence="1" type="ORF">S03H2_52790</name>
</gene>
<proteinExistence type="predicted"/>
<feature type="non-terminal residue" evidence="1">
    <location>
        <position position="1"/>
    </location>
</feature>
<sequence>NIIIFFHKVDPDIKHTKNVKLFTNDLHKKINKITQGFSFTN</sequence>
<dbReference type="AlphaFoldDB" id="X1JGI1"/>
<organism evidence="1">
    <name type="scientific">marine sediment metagenome</name>
    <dbReference type="NCBI Taxonomy" id="412755"/>
    <lineage>
        <taxon>unclassified sequences</taxon>
        <taxon>metagenomes</taxon>
        <taxon>ecological metagenomes</taxon>
    </lineage>
</organism>
<evidence type="ECO:0000313" key="1">
    <source>
        <dbReference type="EMBL" id="GAH68863.1"/>
    </source>
</evidence>
<comment type="caution">
    <text evidence="1">The sequence shown here is derived from an EMBL/GenBank/DDBJ whole genome shotgun (WGS) entry which is preliminary data.</text>
</comment>
<dbReference type="EMBL" id="BARU01033564">
    <property type="protein sequence ID" value="GAH68863.1"/>
    <property type="molecule type" value="Genomic_DNA"/>
</dbReference>